<comment type="catalytic activity">
    <reaction evidence="14">
        <text>N-succinyl-(2S,6S)-2,6-diaminopimelate + H2O = (2S,6S)-2,6-diaminopimelate + succinate</text>
        <dbReference type="Rhea" id="RHEA:22608"/>
        <dbReference type="ChEBI" id="CHEBI:15377"/>
        <dbReference type="ChEBI" id="CHEBI:30031"/>
        <dbReference type="ChEBI" id="CHEBI:57609"/>
        <dbReference type="ChEBI" id="CHEBI:58087"/>
        <dbReference type="EC" id="3.5.1.18"/>
    </reaction>
</comment>
<dbReference type="PANTHER" id="PTHR43808">
    <property type="entry name" value="ACETYLORNITHINE DEACETYLASE"/>
    <property type="match status" value="1"/>
</dbReference>
<evidence type="ECO:0000256" key="2">
    <source>
        <dbReference type="ARBA" id="ARBA00001947"/>
    </source>
</evidence>
<evidence type="ECO:0000256" key="4">
    <source>
        <dbReference type="ARBA" id="ARBA00006247"/>
    </source>
</evidence>
<evidence type="ECO:0000259" key="15">
    <source>
        <dbReference type="Pfam" id="PF07687"/>
    </source>
</evidence>
<dbReference type="Proteomes" id="UP001631949">
    <property type="component" value="Unassembled WGS sequence"/>
</dbReference>
<reference evidence="16 17" key="1">
    <citation type="journal article" date="2016" name="Int. J. Syst. Evol. Microbiol.">
        <title>Peptococcus simiae sp. nov., isolated from rhesus macaque faeces and emended description of the genus Peptococcus.</title>
        <authorList>
            <person name="Shkoporov A.N."/>
            <person name="Efimov B.A."/>
            <person name="Kondova I."/>
            <person name="Ouwerling B."/>
            <person name="Chaplin A.V."/>
            <person name="Shcherbakova V.A."/>
            <person name="Langermans J.A.M."/>
        </authorList>
    </citation>
    <scope>NUCLEOTIDE SEQUENCE [LARGE SCALE GENOMIC DNA]</scope>
    <source>
        <strain evidence="16 17">M108</strain>
    </source>
</reference>
<comment type="caution">
    <text evidence="16">The sequence shown here is derived from an EMBL/GenBank/DDBJ whole genome shotgun (WGS) entry which is preliminary data.</text>
</comment>
<keyword evidence="10" id="KW-0862">Zinc</keyword>
<evidence type="ECO:0000256" key="11">
    <source>
        <dbReference type="ARBA" id="ARBA00022915"/>
    </source>
</evidence>
<feature type="domain" description="Peptidase M20 dimerisation" evidence="15">
    <location>
        <begin position="174"/>
        <end position="282"/>
    </location>
</feature>
<evidence type="ECO:0000256" key="6">
    <source>
        <dbReference type="ARBA" id="ARBA00016853"/>
    </source>
</evidence>
<evidence type="ECO:0000313" key="16">
    <source>
        <dbReference type="EMBL" id="MFM9413909.1"/>
    </source>
</evidence>
<dbReference type="Pfam" id="PF01546">
    <property type="entry name" value="Peptidase_M20"/>
    <property type="match status" value="1"/>
</dbReference>
<dbReference type="Gene3D" id="3.40.630.10">
    <property type="entry name" value="Zn peptidases"/>
    <property type="match status" value="2"/>
</dbReference>
<evidence type="ECO:0000256" key="13">
    <source>
        <dbReference type="ARBA" id="ARBA00023285"/>
    </source>
</evidence>
<protein>
    <recommendedName>
        <fullName evidence="6">Probable succinyl-diaminopimelate desuccinylase</fullName>
        <ecNumber evidence="5">3.5.1.18</ecNumber>
    </recommendedName>
</protein>
<dbReference type="RefSeq" id="WP_408977522.1">
    <property type="nucleotide sequence ID" value="NZ_JBJUVG010000007.1"/>
</dbReference>
<dbReference type="InterPro" id="IPR001261">
    <property type="entry name" value="ArgE/DapE_CS"/>
</dbReference>
<keyword evidence="11" id="KW-0220">Diaminopimelate biosynthesis</keyword>
<comment type="similarity">
    <text evidence="4">Belongs to the peptidase M20A family.</text>
</comment>
<evidence type="ECO:0000313" key="17">
    <source>
        <dbReference type="Proteomes" id="UP001631949"/>
    </source>
</evidence>
<evidence type="ECO:0000256" key="3">
    <source>
        <dbReference type="ARBA" id="ARBA00005130"/>
    </source>
</evidence>
<dbReference type="CDD" id="cd08659">
    <property type="entry name" value="M20_ArgE_DapE-like"/>
    <property type="match status" value="1"/>
</dbReference>
<organism evidence="16 17">
    <name type="scientific">Peptococcus simiae</name>
    <dbReference type="NCBI Taxonomy" id="1643805"/>
    <lineage>
        <taxon>Bacteria</taxon>
        <taxon>Bacillati</taxon>
        <taxon>Bacillota</taxon>
        <taxon>Clostridia</taxon>
        <taxon>Eubacteriales</taxon>
        <taxon>Peptococcaceae</taxon>
        <taxon>Peptococcus</taxon>
    </lineage>
</organism>
<dbReference type="PROSITE" id="PS00758">
    <property type="entry name" value="ARGE_DAPE_CPG2_1"/>
    <property type="match status" value="1"/>
</dbReference>
<keyword evidence="17" id="KW-1185">Reference proteome</keyword>
<dbReference type="EMBL" id="JBJUVG010000007">
    <property type="protein sequence ID" value="MFM9413909.1"/>
    <property type="molecule type" value="Genomic_DNA"/>
</dbReference>
<dbReference type="EC" id="3.5.1.18" evidence="5"/>
<evidence type="ECO:0000256" key="1">
    <source>
        <dbReference type="ARBA" id="ARBA00001941"/>
    </source>
</evidence>
<evidence type="ECO:0000256" key="12">
    <source>
        <dbReference type="ARBA" id="ARBA00023154"/>
    </source>
</evidence>
<comment type="pathway">
    <text evidence="3">Amino-acid biosynthesis; L-lysine biosynthesis via DAP pathway; LL-2,6-diaminopimelate from (S)-tetrahydrodipicolinate (succinylase route): step 3/3.</text>
</comment>
<keyword evidence="7" id="KW-0028">Amino-acid biosynthesis</keyword>
<evidence type="ECO:0000256" key="14">
    <source>
        <dbReference type="ARBA" id="ARBA00051301"/>
    </source>
</evidence>
<dbReference type="InterPro" id="IPR036264">
    <property type="entry name" value="Bact_exopeptidase_dim_dom"/>
</dbReference>
<keyword evidence="13" id="KW-0170">Cobalt</keyword>
<sequence>MDKYLAILQQLIQIKSVNDHEEEVAKYIADLFKGYDNVETELISSFPGRSNVLVKVKGTEKGKILAFSGHLDVVEPGEGWTYPPFEGTVVGNKMYGLGTCDMKAGVAASLYALLDILDARTPFAGELWFIGTVGEEIGMQGAKDLVDGGHLEGVDAILISEPTKRNGENQAIFASKGSIMYTIQAEGRAAHSSMPELGINALTTLADFIRRVQDQFDAVTADPDLRNSNLGSTLNVFSVIEGGRQVNSVPDKVVLRGNTRTVPEFSTDPSIQLFETAIAKNNQEPDRATLSLQLDQVLDPAEAATDNPLIQALKRAASDKNVQLRPLIGACELARYIHLSADIQLVVYGPGLTEKAHTVDEYIELDEYLDTIRIFKDLALDFLSR</sequence>
<dbReference type="NCBIfam" id="NF006365">
    <property type="entry name" value="PRK08588.1"/>
    <property type="match status" value="1"/>
</dbReference>
<dbReference type="SUPFAM" id="SSF55031">
    <property type="entry name" value="Bacterial exopeptidase dimerisation domain"/>
    <property type="match status" value="1"/>
</dbReference>
<dbReference type="PANTHER" id="PTHR43808:SF8">
    <property type="entry name" value="PEPTIDASE M20 DIMERISATION DOMAIN-CONTAINING PROTEIN"/>
    <property type="match status" value="1"/>
</dbReference>
<comment type="cofactor">
    <cofactor evidence="1">
        <name>Co(2+)</name>
        <dbReference type="ChEBI" id="CHEBI:48828"/>
    </cofactor>
</comment>
<dbReference type="InterPro" id="IPR002933">
    <property type="entry name" value="Peptidase_M20"/>
</dbReference>
<evidence type="ECO:0000256" key="5">
    <source>
        <dbReference type="ARBA" id="ARBA00011921"/>
    </source>
</evidence>
<dbReference type="NCBIfam" id="TIGR01910">
    <property type="entry name" value="DapE-ArgE"/>
    <property type="match status" value="1"/>
</dbReference>
<gene>
    <name evidence="16" type="ORF">ACKQTC_05985</name>
</gene>
<dbReference type="Gene3D" id="3.30.70.360">
    <property type="match status" value="1"/>
</dbReference>
<evidence type="ECO:0000256" key="10">
    <source>
        <dbReference type="ARBA" id="ARBA00022833"/>
    </source>
</evidence>
<dbReference type="SUPFAM" id="SSF53187">
    <property type="entry name" value="Zn-dependent exopeptidases"/>
    <property type="match status" value="1"/>
</dbReference>
<name>A0ABW9H1H9_9FIRM</name>
<evidence type="ECO:0000256" key="8">
    <source>
        <dbReference type="ARBA" id="ARBA00022723"/>
    </source>
</evidence>
<evidence type="ECO:0000256" key="9">
    <source>
        <dbReference type="ARBA" id="ARBA00022801"/>
    </source>
</evidence>
<evidence type="ECO:0000256" key="7">
    <source>
        <dbReference type="ARBA" id="ARBA00022605"/>
    </source>
</evidence>
<comment type="cofactor">
    <cofactor evidence="2">
        <name>Zn(2+)</name>
        <dbReference type="ChEBI" id="CHEBI:29105"/>
    </cofactor>
</comment>
<dbReference type="InterPro" id="IPR011650">
    <property type="entry name" value="Peptidase_M20_dimer"/>
</dbReference>
<proteinExistence type="inferred from homology"/>
<dbReference type="Pfam" id="PF07687">
    <property type="entry name" value="M20_dimer"/>
    <property type="match status" value="1"/>
</dbReference>
<accession>A0ABW9H1H9</accession>
<keyword evidence="9" id="KW-0378">Hydrolase</keyword>
<keyword evidence="8" id="KW-0479">Metal-binding</keyword>
<dbReference type="InterPro" id="IPR050072">
    <property type="entry name" value="Peptidase_M20A"/>
</dbReference>
<keyword evidence="12" id="KW-0457">Lysine biosynthesis</keyword>
<dbReference type="InterPro" id="IPR010182">
    <property type="entry name" value="ArgE/DapE"/>
</dbReference>